<reference evidence="1 2" key="1">
    <citation type="submission" date="2021-08" db="EMBL/GenBank/DDBJ databases">
        <title>Complete genome sequence of Leptospira kobayashii strain E30.</title>
        <authorList>
            <person name="Nakao R."/>
            <person name="Nakamura S."/>
            <person name="Masuzawa T."/>
            <person name="Koizumi N."/>
        </authorList>
    </citation>
    <scope>NUCLEOTIDE SEQUENCE [LARGE SCALE GENOMIC DNA]</scope>
    <source>
        <strain evidence="1 2">E30</strain>
    </source>
</reference>
<evidence type="ECO:0000313" key="1">
    <source>
        <dbReference type="EMBL" id="BDA78558.1"/>
    </source>
</evidence>
<dbReference type="PANTHER" id="PTHR48219">
    <property type="entry name" value="VACUOLAR PROTEIN SORTING-ASSOCIATED PROTEIN 62-RELATED"/>
    <property type="match status" value="1"/>
</dbReference>
<organism evidence="1 2">
    <name type="scientific">Leptospira kobayashii</name>
    <dbReference type="NCBI Taxonomy" id="1917830"/>
    <lineage>
        <taxon>Bacteria</taxon>
        <taxon>Pseudomonadati</taxon>
        <taxon>Spirochaetota</taxon>
        <taxon>Spirochaetia</taxon>
        <taxon>Leptospirales</taxon>
        <taxon>Leptospiraceae</taxon>
        <taxon>Leptospira</taxon>
    </lineage>
</organism>
<protein>
    <submittedName>
        <fullName evidence="1">Uncharacterized protein</fullName>
    </submittedName>
</protein>
<keyword evidence="2" id="KW-1185">Reference proteome</keyword>
<gene>
    <name evidence="1" type="ORF">LPTSP3_g14880</name>
</gene>
<dbReference type="Pfam" id="PF06101">
    <property type="entry name" value="Vps62"/>
    <property type="match status" value="1"/>
</dbReference>
<dbReference type="EMBL" id="AP025028">
    <property type="protein sequence ID" value="BDA78558.1"/>
    <property type="molecule type" value="Genomic_DNA"/>
</dbReference>
<evidence type="ECO:0000313" key="2">
    <source>
        <dbReference type="Proteomes" id="UP000245263"/>
    </source>
</evidence>
<dbReference type="PANTHER" id="PTHR48219:SF2">
    <property type="entry name" value="VACUOLAR PROTEIN SORTING-ASSOCIATED PROTEIN 62"/>
    <property type="match status" value="1"/>
</dbReference>
<dbReference type="RefSeq" id="WP_109018974.1">
    <property type="nucleotide sequence ID" value="NZ_AP025028.1"/>
</dbReference>
<proteinExistence type="predicted"/>
<dbReference type="Proteomes" id="UP000245263">
    <property type="component" value="Chromosome 1"/>
</dbReference>
<dbReference type="InterPro" id="IPR009291">
    <property type="entry name" value="Vps62"/>
</dbReference>
<sequence length="197" mass="22520">MPATLKTSNTANYKWIYDDRGSGADHCGVFWRPVPTDSSWHILGDYVQRVSHYPSHGKPEPRTSIEIVKVEGEDDPDFPLLKEPVEYIQVWNDKDSGGDYNGAIWWPKPPDGYRSLGHVVTKGYDAPKTDIIRCVRRDYCRLGELNELTQIWSDRGSGAKKSVDTYRVKEMNTFYAQSNFDKPNGVFYVLKEALLVL</sequence>
<name>A0ABN6KFW0_9LEPT</name>
<accession>A0ABN6KFW0</accession>